<dbReference type="Pfam" id="PF02412">
    <property type="entry name" value="TSP_3"/>
    <property type="match status" value="2"/>
</dbReference>
<dbReference type="AlphaFoldDB" id="A0A2H0BVN2"/>
<keyword evidence="3" id="KW-0472">Membrane</keyword>
<dbReference type="PANTHER" id="PTHR10199">
    <property type="entry name" value="THROMBOSPONDIN"/>
    <property type="match status" value="1"/>
</dbReference>
<dbReference type="GO" id="GO:0007155">
    <property type="term" value="P:cell adhesion"/>
    <property type="evidence" value="ECO:0007669"/>
    <property type="project" value="InterPro"/>
</dbReference>
<sequence>MSFNQLGSSTSTQYYLRFLAKPLENYNLYTDPATSVSTIPYQEVGDLLTATNVIILDAPIFEDNYFFTPADIDGDSVLDEKDNCPAVPNPAQEDINNNGIGDACEDFDLDGVLNTNDNCPDVANRYQQDEDGDGIGDHCDKLESRLTERLFWLPWAGIIVGFGVVLGLLYTTIKKPVKQY</sequence>
<organism evidence="4 5">
    <name type="scientific">Candidatus Roizmanbacteria bacterium CG22_combo_CG10-13_8_21_14_all_38_20</name>
    <dbReference type="NCBI Taxonomy" id="1974862"/>
    <lineage>
        <taxon>Bacteria</taxon>
        <taxon>Candidatus Roizmaniibacteriota</taxon>
    </lineage>
</organism>
<comment type="caution">
    <text evidence="4">The sequence shown here is derived from an EMBL/GenBank/DDBJ whole genome shotgun (WGS) entry which is preliminary data.</text>
</comment>
<protein>
    <recommendedName>
        <fullName evidence="6">Thrombospondin</fullName>
    </recommendedName>
</protein>
<evidence type="ECO:0008006" key="6">
    <source>
        <dbReference type="Google" id="ProtNLM"/>
    </source>
</evidence>
<dbReference type="Proteomes" id="UP000231246">
    <property type="component" value="Unassembled WGS sequence"/>
</dbReference>
<evidence type="ECO:0000256" key="1">
    <source>
        <dbReference type="ARBA" id="ARBA00022729"/>
    </source>
</evidence>
<dbReference type="InterPro" id="IPR003367">
    <property type="entry name" value="Thrombospondin_3-like_rpt"/>
</dbReference>
<keyword evidence="1" id="KW-0732">Signal</keyword>
<proteinExistence type="predicted"/>
<keyword evidence="2" id="KW-0106">Calcium</keyword>
<dbReference type="InterPro" id="IPR028974">
    <property type="entry name" value="TSP_type-3_rpt"/>
</dbReference>
<gene>
    <name evidence="4" type="ORF">COW99_02845</name>
</gene>
<reference evidence="4 5" key="1">
    <citation type="submission" date="2017-09" db="EMBL/GenBank/DDBJ databases">
        <title>Depth-based differentiation of microbial function through sediment-hosted aquifers and enrichment of novel symbionts in the deep terrestrial subsurface.</title>
        <authorList>
            <person name="Probst A.J."/>
            <person name="Ladd B."/>
            <person name="Jarett J.K."/>
            <person name="Geller-Mcgrath D.E."/>
            <person name="Sieber C.M."/>
            <person name="Emerson J.B."/>
            <person name="Anantharaman K."/>
            <person name="Thomas B.C."/>
            <person name="Malmstrom R."/>
            <person name="Stieglmeier M."/>
            <person name="Klingl A."/>
            <person name="Woyke T."/>
            <person name="Ryan C.M."/>
            <person name="Banfield J.F."/>
        </authorList>
    </citation>
    <scope>NUCLEOTIDE SEQUENCE [LARGE SCALE GENOMIC DNA]</scope>
    <source>
        <strain evidence="4">CG22_combo_CG10-13_8_21_14_all_38_20</strain>
    </source>
</reference>
<keyword evidence="3" id="KW-0812">Transmembrane</keyword>
<dbReference type="GO" id="GO:0005509">
    <property type="term" value="F:calcium ion binding"/>
    <property type="evidence" value="ECO:0007669"/>
    <property type="project" value="InterPro"/>
</dbReference>
<dbReference type="EMBL" id="PCTA01000019">
    <property type="protein sequence ID" value="PIP61691.1"/>
    <property type="molecule type" value="Genomic_DNA"/>
</dbReference>
<name>A0A2H0BVN2_9BACT</name>
<evidence type="ECO:0000313" key="4">
    <source>
        <dbReference type="EMBL" id="PIP61691.1"/>
    </source>
</evidence>
<feature type="transmembrane region" description="Helical" evidence="3">
    <location>
        <begin position="150"/>
        <end position="173"/>
    </location>
</feature>
<evidence type="ECO:0000256" key="2">
    <source>
        <dbReference type="ARBA" id="ARBA00022837"/>
    </source>
</evidence>
<evidence type="ECO:0000313" key="5">
    <source>
        <dbReference type="Proteomes" id="UP000231246"/>
    </source>
</evidence>
<keyword evidence="3" id="KW-1133">Transmembrane helix</keyword>
<accession>A0A2H0BVN2</accession>
<dbReference type="Gene3D" id="4.10.1080.10">
    <property type="entry name" value="TSP type-3 repeat"/>
    <property type="match status" value="1"/>
</dbReference>
<evidence type="ECO:0000256" key="3">
    <source>
        <dbReference type="SAM" id="Phobius"/>
    </source>
</evidence>
<dbReference type="SUPFAM" id="SSF103647">
    <property type="entry name" value="TSP type-3 repeat"/>
    <property type="match status" value="1"/>
</dbReference>